<evidence type="ECO:0000313" key="1">
    <source>
        <dbReference type="EMBL" id="MFC2970931.1"/>
    </source>
</evidence>
<dbReference type="EMBL" id="JBHRSJ010000001">
    <property type="protein sequence ID" value="MFC2970931.1"/>
    <property type="molecule type" value="Genomic_DNA"/>
</dbReference>
<keyword evidence="2" id="KW-1185">Reference proteome</keyword>
<organism evidence="1 2">
    <name type="scientific">Azotobacter bryophylli</name>
    <dbReference type="NCBI Taxonomy" id="1986537"/>
    <lineage>
        <taxon>Bacteria</taxon>
        <taxon>Pseudomonadati</taxon>
        <taxon>Pseudomonadota</taxon>
        <taxon>Gammaproteobacteria</taxon>
        <taxon>Pseudomonadales</taxon>
        <taxon>Pseudomonadaceae</taxon>
        <taxon>Azotobacter</taxon>
    </lineage>
</organism>
<evidence type="ECO:0000313" key="2">
    <source>
        <dbReference type="Proteomes" id="UP001595457"/>
    </source>
</evidence>
<comment type="caution">
    <text evidence="1">The sequence shown here is derived from an EMBL/GenBank/DDBJ whole genome shotgun (WGS) entry which is preliminary data.</text>
</comment>
<sequence>MFRVEYNLETGERREIEQAVYRSLADPTVVVVLDATEAAPAGMEAFDPAAVDPTASDTAPA</sequence>
<reference evidence="2" key="1">
    <citation type="journal article" date="2019" name="Int. J. Syst. Evol. Microbiol.">
        <title>The Global Catalogue of Microorganisms (GCM) 10K type strain sequencing project: providing services to taxonomists for standard genome sequencing and annotation.</title>
        <authorList>
            <consortium name="The Broad Institute Genomics Platform"/>
            <consortium name="The Broad Institute Genome Sequencing Center for Infectious Disease"/>
            <person name="Wu L."/>
            <person name="Ma J."/>
        </authorList>
    </citation>
    <scope>NUCLEOTIDE SEQUENCE [LARGE SCALE GENOMIC DNA]</scope>
    <source>
        <strain evidence="2">KCTC 62195</strain>
    </source>
</reference>
<gene>
    <name evidence="1" type="ORF">ACFOJE_01705</name>
</gene>
<dbReference type="RefSeq" id="WP_377812497.1">
    <property type="nucleotide sequence ID" value="NZ_JBHRSJ010000001.1"/>
</dbReference>
<protein>
    <submittedName>
        <fullName evidence="1">Uncharacterized protein</fullName>
    </submittedName>
</protein>
<accession>A0ABV7AQ43</accession>
<proteinExistence type="predicted"/>
<dbReference type="Proteomes" id="UP001595457">
    <property type="component" value="Unassembled WGS sequence"/>
</dbReference>
<name>A0ABV7AQ43_9GAMM</name>